<name>A0AAW9QMX2_9CHRO</name>
<proteinExistence type="predicted"/>
<evidence type="ECO:0000313" key="2">
    <source>
        <dbReference type="EMBL" id="MEG3440385.1"/>
    </source>
</evidence>
<keyword evidence="3" id="KW-1185">Reference proteome</keyword>
<sequence>MATITSQQRTIWLPSDVLTLEQETYRNLLALWEMFGDVTFAANVDDRNAPIINMAPGRAYDKKYYNVFTAAFELDEEIVTTNVNNKKQWIAALPWGQGDKTIPSGYFLASPTAA</sequence>
<organism evidence="1 3">
    <name type="scientific">Pannus brasiliensis CCIBt3594</name>
    <dbReference type="NCBI Taxonomy" id="1427578"/>
    <lineage>
        <taxon>Bacteria</taxon>
        <taxon>Bacillati</taxon>
        <taxon>Cyanobacteriota</taxon>
        <taxon>Cyanophyceae</taxon>
        <taxon>Oscillatoriophycideae</taxon>
        <taxon>Chroococcales</taxon>
        <taxon>Microcystaceae</taxon>
        <taxon>Pannus</taxon>
    </lineage>
</organism>
<dbReference type="AlphaFoldDB" id="A0AAW9QMX2"/>
<dbReference type="EMBL" id="JBAFSM010000097">
    <property type="protein sequence ID" value="MEG3440385.1"/>
    <property type="molecule type" value="Genomic_DNA"/>
</dbReference>
<protein>
    <submittedName>
        <fullName evidence="1">Uncharacterized protein</fullName>
    </submittedName>
</protein>
<dbReference type="EMBL" id="JBAFSM010000007">
    <property type="protein sequence ID" value="MEG3436510.1"/>
    <property type="molecule type" value="Genomic_DNA"/>
</dbReference>
<comment type="caution">
    <text evidence="1">The sequence shown here is derived from an EMBL/GenBank/DDBJ whole genome shotgun (WGS) entry which is preliminary data.</text>
</comment>
<evidence type="ECO:0000313" key="3">
    <source>
        <dbReference type="Proteomes" id="UP001328733"/>
    </source>
</evidence>
<gene>
    <name evidence="1" type="ORF">V0288_05210</name>
    <name evidence="2" type="ORF">V0288_24875</name>
</gene>
<accession>A0AAW9QMX2</accession>
<reference evidence="1 3" key="1">
    <citation type="submission" date="2024-01" db="EMBL/GenBank/DDBJ databases">
        <title>Genomic insights into the taxonomy and metabolism of the cyanobacterium Pannus brasiliensis CCIBt3594.</title>
        <authorList>
            <person name="Machado M."/>
            <person name="Botero N.B."/>
            <person name="Andreote A.P.D."/>
            <person name="Feitosa A.M.T."/>
            <person name="Popin R."/>
            <person name="Sivonen K."/>
            <person name="Fiore M.F."/>
        </authorList>
    </citation>
    <scope>NUCLEOTIDE SEQUENCE [LARGE SCALE GENOMIC DNA]</scope>
    <source>
        <strain evidence="1 3">CCIBt3594</strain>
    </source>
</reference>
<dbReference type="Proteomes" id="UP001328733">
    <property type="component" value="Unassembled WGS sequence"/>
</dbReference>
<dbReference type="RefSeq" id="WP_332863968.1">
    <property type="nucleotide sequence ID" value="NZ_JBAFSM010000007.1"/>
</dbReference>
<evidence type="ECO:0000313" key="1">
    <source>
        <dbReference type="EMBL" id="MEG3436510.1"/>
    </source>
</evidence>